<dbReference type="EMBL" id="RCMV01001195">
    <property type="protein sequence ID" value="KAG3209837.1"/>
    <property type="molecule type" value="Genomic_DNA"/>
</dbReference>
<comment type="caution">
    <text evidence="4">The sequence shown here is derived from an EMBL/GenBank/DDBJ whole genome shotgun (WGS) entry which is preliminary data.</text>
</comment>
<feature type="compositionally biased region" description="Acidic residues" evidence="1">
    <location>
        <begin position="11"/>
        <end position="30"/>
    </location>
</feature>
<sequence length="86" mass="9326">MFSDPTCAAVEPEDKEEEFSVSESEGEGAEATEAQAPRRPVVMKTVKTRSCPRRIEIKTVVIIREAKGGALVVFQEDDNGSSVVAE</sequence>
<dbReference type="AlphaFoldDB" id="A0A8T1K841"/>
<accession>A0A8T1K841</accession>
<evidence type="ECO:0000313" key="3">
    <source>
        <dbReference type="EMBL" id="KAG2889413.1"/>
    </source>
</evidence>
<proteinExistence type="predicted"/>
<dbReference type="Proteomes" id="UP000736787">
    <property type="component" value="Unassembled WGS sequence"/>
</dbReference>
<organism evidence="4 7">
    <name type="scientific">Phytophthora cactorum</name>
    <dbReference type="NCBI Taxonomy" id="29920"/>
    <lineage>
        <taxon>Eukaryota</taxon>
        <taxon>Sar</taxon>
        <taxon>Stramenopiles</taxon>
        <taxon>Oomycota</taxon>
        <taxon>Peronosporomycetes</taxon>
        <taxon>Peronosporales</taxon>
        <taxon>Peronosporaceae</taxon>
        <taxon>Phytophthora</taxon>
    </lineage>
</organism>
<feature type="region of interest" description="Disordered" evidence="1">
    <location>
        <begin position="1"/>
        <end position="39"/>
    </location>
</feature>
<reference evidence="4" key="1">
    <citation type="submission" date="2018-10" db="EMBL/GenBank/DDBJ databases">
        <title>Effector identification in a new, highly contiguous assembly of the strawberry crown rot pathogen Phytophthora cactorum.</title>
        <authorList>
            <person name="Armitage A.D."/>
            <person name="Nellist C.F."/>
            <person name="Bates H."/>
            <person name="Vickerstaff R.J."/>
            <person name="Harrison R.J."/>
        </authorList>
    </citation>
    <scope>NUCLEOTIDE SEQUENCE</scope>
    <source>
        <strain evidence="2">15-7</strain>
        <strain evidence="3">4032</strain>
        <strain evidence="4">4040</strain>
        <strain evidence="5">P415</strain>
        <strain evidence="6">P421</strain>
    </source>
</reference>
<gene>
    <name evidence="2" type="ORF">PC113_g19221</name>
    <name evidence="3" type="ORF">PC115_g19760</name>
    <name evidence="4" type="ORF">PC117_g22027</name>
    <name evidence="5" type="ORF">PC118_g19954</name>
    <name evidence="6" type="ORF">PC129_g19158</name>
</gene>
<dbReference type="Proteomes" id="UP000697107">
    <property type="component" value="Unassembled WGS sequence"/>
</dbReference>
<dbReference type="EMBL" id="RCMG01000967">
    <property type="protein sequence ID" value="KAG2840587.1"/>
    <property type="molecule type" value="Genomic_DNA"/>
</dbReference>
<evidence type="ECO:0000313" key="4">
    <source>
        <dbReference type="EMBL" id="KAG2900213.1"/>
    </source>
</evidence>
<evidence type="ECO:0000313" key="5">
    <source>
        <dbReference type="EMBL" id="KAG2965088.1"/>
    </source>
</evidence>
<dbReference type="EMBL" id="RCML01001144">
    <property type="protein sequence ID" value="KAG2965088.1"/>
    <property type="molecule type" value="Genomic_DNA"/>
</dbReference>
<name>A0A8T1K841_9STRA</name>
<dbReference type="Proteomes" id="UP000774804">
    <property type="component" value="Unassembled WGS sequence"/>
</dbReference>
<dbReference type="Proteomes" id="UP000735874">
    <property type="component" value="Unassembled WGS sequence"/>
</dbReference>
<evidence type="ECO:0000313" key="2">
    <source>
        <dbReference type="EMBL" id="KAG2840587.1"/>
    </source>
</evidence>
<dbReference type="EMBL" id="RCMI01001165">
    <property type="protein sequence ID" value="KAG2889413.1"/>
    <property type="molecule type" value="Genomic_DNA"/>
</dbReference>
<evidence type="ECO:0000313" key="7">
    <source>
        <dbReference type="Proteomes" id="UP000736787"/>
    </source>
</evidence>
<protein>
    <submittedName>
        <fullName evidence="4">Uncharacterized protein</fullName>
    </submittedName>
</protein>
<evidence type="ECO:0000313" key="6">
    <source>
        <dbReference type="EMBL" id="KAG3209837.1"/>
    </source>
</evidence>
<evidence type="ECO:0000256" key="1">
    <source>
        <dbReference type="SAM" id="MobiDB-lite"/>
    </source>
</evidence>
<dbReference type="EMBL" id="RCMK01001169">
    <property type="protein sequence ID" value="KAG2900213.1"/>
    <property type="molecule type" value="Genomic_DNA"/>
</dbReference>
<dbReference type="Proteomes" id="UP000760860">
    <property type="component" value="Unassembled WGS sequence"/>
</dbReference>